<evidence type="ECO:0000256" key="2">
    <source>
        <dbReference type="ARBA" id="ARBA00022723"/>
    </source>
</evidence>
<accession>A0A9W7TFX1</accession>
<dbReference type="PANTHER" id="PTHR46481:SF10">
    <property type="entry name" value="ZINC FINGER BED DOMAIN-CONTAINING PROTEIN 39"/>
    <property type="match status" value="1"/>
</dbReference>
<gene>
    <name evidence="6" type="ORF">IRJ41_014501</name>
</gene>
<evidence type="ECO:0000313" key="7">
    <source>
        <dbReference type="Proteomes" id="UP001059041"/>
    </source>
</evidence>
<protein>
    <submittedName>
        <fullName evidence="6">Zinc finger BED domain-containing protein 6-like</fullName>
    </submittedName>
</protein>
<reference evidence="6" key="1">
    <citation type="submission" date="2021-02" db="EMBL/GenBank/DDBJ databases">
        <title>Comparative genomics reveals that relaxation of natural selection precedes convergent phenotypic evolution of cavefish.</title>
        <authorList>
            <person name="Peng Z."/>
        </authorList>
    </citation>
    <scope>NUCLEOTIDE SEQUENCE</scope>
    <source>
        <tissue evidence="6">Muscle</tissue>
    </source>
</reference>
<dbReference type="InterPro" id="IPR012337">
    <property type="entry name" value="RNaseH-like_sf"/>
</dbReference>
<evidence type="ECO:0000256" key="1">
    <source>
        <dbReference type="ARBA" id="ARBA00004123"/>
    </source>
</evidence>
<dbReference type="SUPFAM" id="SSF53098">
    <property type="entry name" value="Ribonuclease H-like"/>
    <property type="match status" value="1"/>
</dbReference>
<organism evidence="6 7">
    <name type="scientific">Triplophysa rosa</name>
    <name type="common">Cave loach</name>
    <dbReference type="NCBI Taxonomy" id="992332"/>
    <lineage>
        <taxon>Eukaryota</taxon>
        <taxon>Metazoa</taxon>
        <taxon>Chordata</taxon>
        <taxon>Craniata</taxon>
        <taxon>Vertebrata</taxon>
        <taxon>Euteleostomi</taxon>
        <taxon>Actinopterygii</taxon>
        <taxon>Neopterygii</taxon>
        <taxon>Teleostei</taxon>
        <taxon>Ostariophysi</taxon>
        <taxon>Cypriniformes</taxon>
        <taxon>Nemacheilidae</taxon>
        <taxon>Triplophysa</taxon>
    </lineage>
</organism>
<dbReference type="GO" id="GO:0005634">
    <property type="term" value="C:nucleus"/>
    <property type="evidence" value="ECO:0007669"/>
    <property type="project" value="UniProtKB-SubCell"/>
</dbReference>
<dbReference type="Proteomes" id="UP001059041">
    <property type="component" value="Linkage Group LG20"/>
</dbReference>
<dbReference type="PANTHER" id="PTHR46481">
    <property type="entry name" value="ZINC FINGER BED DOMAIN-CONTAINING PROTEIN 4"/>
    <property type="match status" value="1"/>
</dbReference>
<dbReference type="InterPro" id="IPR052035">
    <property type="entry name" value="ZnF_BED_domain_contain"/>
</dbReference>
<keyword evidence="5" id="KW-0539">Nucleus</keyword>
<evidence type="ECO:0000256" key="5">
    <source>
        <dbReference type="ARBA" id="ARBA00023242"/>
    </source>
</evidence>
<keyword evidence="4" id="KW-0862">Zinc</keyword>
<comment type="subcellular location">
    <subcellularLocation>
        <location evidence="1">Nucleus</location>
    </subcellularLocation>
</comment>
<keyword evidence="2" id="KW-0479">Metal-binding</keyword>
<evidence type="ECO:0000256" key="4">
    <source>
        <dbReference type="ARBA" id="ARBA00022833"/>
    </source>
</evidence>
<proteinExistence type="predicted"/>
<name>A0A9W7TFX1_TRIRA</name>
<keyword evidence="3" id="KW-0863">Zinc-finger</keyword>
<dbReference type="GO" id="GO:0008270">
    <property type="term" value="F:zinc ion binding"/>
    <property type="evidence" value="ECO:0007669"/>
    <property type="project" value="UniProtKB-KW"/>
</dbReference>
<dbReference type="SUPFAM" id="SSF140996">
    <property type="entry name" value="Hermes dimerisation domain"/>
    <property type="match status" value="1"/>
</dbReference>
<dbReference type="EMBL" id="JAFHDT010000020">
    <property type="protein sequence ID" value="KAI7795324.1"/>
    <property type="molecule type" value="Genomic_DNA"/>
</dbReference>
<feature type="non-terminal residue" evidence="6">
    <location>
        <position position="1"/>
    </location>
</feature>
<dbReference type="AlphaFoldDB" id="A0A9W7TFX1"/>
<evidence type="ECO:0000256" key="3">
    <source>
        <dbReference type="ARBA" id="ARBA00022771"/>
    </source>
</evidence>
<dbReference type="Gene3D" id="1.10.10.1070">
    <property type="entry name" value="Zinc finger, BED domain-containing"/>
    <property type="match status" value="1"/>
</dbReference>
<sequence>GSRKQMIDEALVNMIIKDSQPFSVVEDEGFRGLIHTRDRTYVLPSRQALKKMVDTKYEEAKFKAKAEMEKVKAVSLTSDMWTSLNMDAYLAITCHYIDENDKLNTVLVGVEKFPDNHTAENIDLIKKGIWRSGKSRQRSNALSQMLQQI</sequence>
<keyword evidence="7" id="KW-1185">Reference proteome</keyword>
<comment type="caution">
    <text evidence="6">The sequence shown here is derived from an EMBL/GenBank/DDBJ whole genome shotgun (WGS) entry which is preliminary data.</text>
</comment>
<evidence type="ECO:0000313" key="6">
    <source>
        <dbReference type="EMBL" id="KAI7795324.1"/>
    </source>
</evidence>